<dbReference type="STRING" id="1618384.UW68_C0003G0029"/>
<evidence type="ECO:0000256" key="4">
    <source>
        <dbReference type="ARBA" id="ARBA00023136"/>
    </source>
</evidence>
<protein>
    <recommendedName>
        <fullName evidence="5">Signal peptidase I</fullName>
        <ecNumber evidence="5">3.4.21.89</ecNumber>
    </recommendedName>
</protein>
<dbReference type="GO" id="GO:0004252">
    <property type="term" value="F:serine-type endopeptidase activity"/>
    <property type="evidence" value="ECO:0007669"/>
    <property type="project" value="UniProtKB-UniRule"/>
</dbReference>
<gene>
    <name evidence="7" type="ORF">UW68_C0003G0029</name>
</gene>
<keyword evidence="4 6" id="KW-0472">Membrane</keyword>
<dbReference type="InterPro" id="IPR001733">
    <property type="entry name" value="Peptidase_S26B"/>
</dbReference>
<evidence type="ECO:0000256" key="5">
    <source>
        <dbReference type="NCBIfam" id="TIGR02228"/>
    </source>
</evidence>
<comment type="caution">
    <text evidence="7">The sequence shown here is derived from an EMBL/GenBank/DDBJ whole genome shotgun (WGS) entry which is preliminary data.</text>
</comment>
<dbReference type="PANTHER" id="PTHR10806">
    <property type="entry name" value="SIGNAL PEPTIDASE COMPLEX CATALYTIC SUBUNIT SEC11"/>
    <property type="match status" value="1"/>
</dbReference>
<evidence type="ECO:0000256" key="2">
    <source>
        <dbReference type="ARBA" id="ARBA00022692"/>
    </source>
</evidence>
<comment type="subcellular location">
    <subcellularLocation>
        <location evidence="1">Membrane</location>
    </subcellularLocation>
</comment>
<keyword evidence="3 6" id="KW-1133">Transmembrane helix</keyword>
<dbReference type="EC" id="3.4.21.89" evidence="5"/>
<dbReference type="AlphaFoldDB" id="A0A0G1JQS3"/>
<evidence type="ECO:0000256" key="3">
    <source>
        <dbReference type="ARBA" id="ARBA00022989"/>
    </source>
</evidence>
<dbReference type="InterPro" id="IPR036286">
    <property type="entry name" value="LexA/Signal_pep-like_sf"/>
</dbReference>
<evidence type="ECO:0000313" key="8">
    <source>
        <dbReference type="Proteomes" id="UP000034835"/>
    </source>
</evidence>
<organism evidence="7 8">
    <name type="scientific">Candidatus Collierbacteria bacterium GW2011_GWB1_44_6</name>
    <dbReference type="NCBI Taxonomy" id="1618384"/>
    <lineage>
        <taxon>Bacteria</taxon>
        <taxon>Candidatus Collieribacteriota</taxon>
    </lineage>
</organism>
<dbReference type="GO" id="GO:0006465">
    <property type="term" value="P:signal peptide processing"/>
    <property type="evidence" value="ECO:0007669"/>
    <property type="project" value="UniProtKB-UniRule"/>
</dbReference>
<name>A0A0G1JQS3_9BACT</name>
<proteinExistence type="predicted"/>
<evidence type="ECO:0000256" key="1">
    <source>
        <dbReference type="ARBA" id="ARBA00004370"/>
    </source>
</evidence>
<keyword evidence="2 6" id="KW-0812">Transmembrane</keyword>
<sequence length="211" mass="23545">MKQLKKLGNFFYGLVFTALLLVAAIITFSTFDFPGNYKLYSVMSGSMEPAIGVGSVVLIKPQESYLPGDVVTVKDTENPREPVTHRIQSIEEATGGAIIVTKGDANESADSGQRLQKDILGKVQLSVPHVGYIVSFGKTRDGLIFLVIIPVTIIIYSELLTIKNETIKLLQERKKRKLTPKEKLEVEIGEEEIKIEKWYHRLIKKIVGKLS</sequence>
<accession>A0A0G1JQS3</accession>
<reference evidence="7 8" key="1">
    <citation type="journal article" date="2015" name="Nature">
        <title>rRNA introns, odd ribosomes, and small enigmatic genomes across a large radiation of phyla.</title>
        <authorList>
            <person name="Brown C.T."/>
            <person name="Hug L.A."/>
            <person name="Thomas B.C."/>
            <person name="Sharon I."/>
            <person name="Castelle C.J."/>
            <person name="Singh A."/>
            <person name="Wilkins M.J."/>
            <person name="Williams K.H."/>
            <person name="Banfield J.F."/>
        </authorList>
    </citation>
    <scope>NUCLEOTIDE SEQUENCE [LARGE SCALE GENOMIC DNA]</scope>
</reference>
<feature type="transmembrane region" description="Helical" evidence="6">
    <location>
        <begin position="12"/>
        <end position="31"/>
    </location>
</feature>
<dbReference type="Proteomes" id="UP000034835">
    <property type="component" value="Unassembled WGS sequence"/>
</dbReference>
<feature type="transmembrane region" description="Helical" evidence="6">
    <location>
        <begin position="142"/>
        <end position="162"/>
    </location>
</feature>
<dbReference type="PANTHER" id="PTHR10806:SF6">
    <property type="entry name" value="SIGNAL PEPTIDASE COMPLEX CATALYTIC SUBUNIT SEC11"/>
    <property type="match status" value="1"/>
</dbReference>
<dbReference type="GO" id="GO:0009003">
    <property type="term" value="F:signal peptidase activity"/>
    <property type="evidence" value="ECO:0007669"/>
    <property type="project" value="UniProtKB-EC"/>
</dbReference>
<dbReference type="InterPro" id="IPR019533">
    <property type="entry name" value="Peptidase_S26"/>
</dbReference>
<dbReference type="CDD" id="cd06530">
    <property type="entry name" value="S26_SPase_I"/>
    <property type="match status" value="1"/>
</dbReference>
<evidence type="ECO:0000313" key="7">
    <source>
        <dbReference type="EMBL" id="KKT73708.1"/>
    </source>
</evidence>
<dbReference type="NCBIfam" id="TIGR02228">
    <property type="entry name" value="sigpep_I_arch"/>
    <property type="match status" value="1"/>
</dbReference>
<dbReference type="GO" id="GO:0016020">
    <property type="term" value="C:membrane"/>
    <property type="evidence" value="ECO:0007669"/>
    <property type="project" value="UniProtKB-SubCell"/>
</dbReference>
<dbReference type="PRINTS" id="PR00728">
    <property type="entry name" value="SIGNALPTASE"/>
</dbReference>
<evidence type="ECO:0000256" key="6">
    <source>
        <dbReference type="SAM" id="Phobius"/>
    </source>
</evidence>
<dbReference type="SUPFAM" id="SSF51306">
    <property type="entry name" value="LexA/Signal peptidase"/>
    <property type="match status" value="1"/>
</dbReference>
<dbReference type="EMBL" id="LCJG01000003">
    <property type="protein sequence ID" value="KKT73708.1"/>
    <property type="molecule type" value="Genomic_DNA"/>
</dbReference>